<protein>
    <submittedName>
        <fullName evidence="2">Uncharacterized protein</fullName>
    </submittedName>
</protein>
<dbReference type="AlphaFoldDB" id="A0A225MYQ6"/>
<organism evidence="2 3">
    <name type="scientific">Candidimonas nitroreducens</name>
    <dbReference type="NCBI Taxonomy" id="683354"/>
    <lineage>
        <taxon>Bacteria</taxon>
        <taxon>Pseudomonadati</taxon>
        <taxon>Pseudomonadota</taxon>
        <taxon>Betaproteobacteria</taxon>
        <taxon>Burkholderiales</taxon>
        <taxon>Alcaligenaceae</taxon>
        <taxon>Candidimonas</taxon>
    </lineage>
</organism>
<dbReference type="EMBL" id="NJIH01000003">
    <property type="protein sequence ID" value="OWT63829.1"/>
    <property type="molecule type" value="Genomic_DNA"/>
</dbReference>
<gene>
    <name evidence="2" type="ORF">CEY11_05855</name>
</gene>
<proteinExistence type="predicted"/>
<name>A0A225MYQ6_9BURK</name>
<reference evidence="3" key="1">
    <citation type="submission" date="2017-06" db="EMBL/GenBank/DDBJ databases">
        <title>Herbaspirillum phytohormonus sp. nov., isolated from the root nodule of Robinia pseudoacacia in lead-zinc mine.</title>
        <authorList>
            <person name="Fan M."/>
            <person name="Lin Y."/>
        </authorList>
    </citation>
    <scope>NUCLEOTIDE SEQUENCE [LARGE SCALE GENOMIC DNA]</scope>
    <source>
        <strain evidence="3">SC-089</strain>
    </source>
</reference>
<sequence length="74" mass="7569">MNQSFGPRPGRSQCAAREPGSPGENRAPPKTCGNDNTSPQACAREEAAIRARPNKAKAGIAGLAMGCAPGLCFV</sequence>
<evidence type="ECO:0000313" key="2">
    <source>
        <dbReference type="EMBL" id="OWT63829.1"/>
    </source>
</evidence>
<evidence type="ECO:0000256" key="1">
    <source>
        <dbReference type="SAM" id="MobiDB-lite"/>
    </source>
</evidence>
<accession>A0A225MYQ6</accession>
<comment type="caution">
    <text evidence="2">The sequence shown here is derived from an EMBL/GenBank/DDBJ whole genome shotgun (WGS) entry which is preliminary data.</text>
</comment>
<evidence type="ECO:0000313" key="3">
    <source>
        <dbReference type="Proteomes" id="UP000214603"/>
    </source>
</evidence>
<keyword evidence="3" id="KW-1185">Reference proteome</keyword>
<feature type="region of interest" description="Disordered" evidence="1">
    <location>
        <begin position="1"/>
        <end position="39"/>
    </location>
</feature>
<dbReference type="Proteomes" id="UP000214603">
    <property type="component" value="Unassembled WGS sequence"/>
</dbReference>